<dbReference type="PANTHER" id="PTHR42879">
    <property type="entry name" value="3-OXOACYL-(ACYL-CARRIER-PROTEIN) REDUCTASE"/>
    <property type="match status" value="1"/>
</dbReference>
<accession>A0A382HJU9</accession>
<evidence type="ECO:0000313" key="2">
    <source>
        <dbReference type="EMBL" id="SVB87335.1"/>
    </source>
</evidence>
<proteinExistence type="inferred from homology"/>
<dbReference type="InterPro" id="IPR036291">
    <property type="entry name" value="NAD(P)-bd_dom_sf"/>
</dbReference>
<sequence>MTIRLSDKVAIVTGGARGIGKGIVNSLVSNGAKVVFVDQNDENGKQTESQINKEYNNSVTFLKGDVSVKTDNIKAVETAIKVYGKLDIICANAGIYPLTWIKDISEKEWDHVMNINLKGPFFLLQSALDHFIQNKYGKVIFTSSITGTSVSASGHAHYAATKSGLLGLVKTAAVELSQYNININAIVPGNVMSEGMQFERGDEYIKSQSRSIPLGRLAETNEIGNLVSFLASDESSYITGQGIIIDGGQTAPENQDEVFHPKN</sequence>
<dbReference type="Gene3D" id="3.40.50.720">
    <property type="entry name" value="NAD(P)-binding Rossmann-like Domain"/>
    <property type="match status" value="1"/>
</dbReference>
<dbReference type="SUPFAM" id="SSF51735">
    <property type="entry name" value="NAD(P)-binding Rossmann-fold domains"/>
    <property type="match status" value="1"/>
</dbReference>
<name>A0A382HJU9_9ZZZZ</name>
<comment type="similarity">
    <text evidence="1">Belongs to the short-chain dehydrogenases/reductases (SDR) family.</text>
</comment>
<dbReference type="PANTHER" id="PTHR42879:SF2">
    <property type="entry name" value="3-OXOACYL-[ACYL-CARRIER-PROTEIN] REDUCTASE FABG"/>
    <property type="match status" value="1"/>
</dbReference>
<dbReference type="FunFam" id="3.40.50.720:FF:000084">
    <property type="entry name" value="Short-chain dehydrogenase reductase"/>
    <property type="match status" value="1"/>
</dbReference>
<dbReference type="PRINTS" id="PR00080">
    <property type="entry name" value="SDRFAMILY"/>
</dbReference>
<protein>
    <submittedName>
        <fullName evidence="2">Uncharacterized protein</fullName>
    </submittedName>
</protein>
<dbReference type="InterPro" id="IPR002347">
    <property type="entry name" value="SDR_fam"/>
</dbReference>
<dbReference type="GO" id="GO:0032787">
    <property type="term" value="P:monocarboxylic acid metabolic process"/>
    <property type="evidence" value="ECO:0007669"/>
    <property type="project" value="UniProtKB-ARBA"/>
</dbReference>
<dbReference type="EMBL" id="UINC01061596">
    <property type="protein sequence ID" value="SVB87335.1"/>
    <property type="molecule type" value="Genomic_DNA"/>
</dbReference>
<evidence type="ECO:0000256" key="1">
    <source>
        <dbReference type="ARBA" id="ARBA00006484"/>
    </source>
</evidence>
<gene>
    <name evidence="2" type="ORF">METZ01_LOCUS240189</name>
</gene>
<reference evidence="2" key="1">
    <citation type="submission" date="2018-05" db="EMBL/GenBank/DDBJ databases">
        <authorList>
            <person name="Lanie J.A."/>
            <person name="Ng W.-L."/>
            <person name="Kazmierczak K.M."/>
            <person name="Andrzejewski T.M."/>
            <person name="Davidsen T.M."/>
            <person name="Wayne K.J."/>
            <person name="Tettelin H."/>
            <person name="Glass J.I."/>
            <person name="Rusch D."/>
            <person name="Podicherti R."/>
            <person name="Tsui H.-C.T."/>
            <person name="Winkler M.E."/>
        </authorList>
    </citation>
    <scope>NUCLEOTIDE SEQUENCE</scope>
</reference>
<organism evidence="2">
    <name type="scientific">marine metagenome</name>
    <dbReference type="NCBI Taxonomy" id="408172"/>
    <lineage>
        <taxon>unclassified sequences</taxon>
        <taxon>metagenomes</taxon>
        <taxon>ecological metagenomes</taxon>
    </lineage>
</organism>
<dbReference type="PROSITE" id="PS00061">
    <property type="entry name" value="ADH_SHORT"/>
    <property type="match status" value="1"/>
</dbReference>
<dbReference type="AlphaFoldDB" id="A0A382HJU9"/>
<dbReference type="PRINTS" id="PR00081">
    <property type="entry name" value="GDHRDH"/>
</dbReference>
<dbReference type="InterPro" id="IPR020904">
    <property type="entry name" value="Sc_DH/Rdtase_CS"/>
</dbReference>
<dbReference type="Pfam" id="PF13561">
    <property type="entry name" value="adh_short_C2"/>
    <property type="match status" value="1"/>
</dbReference>
<dbReference type="CDD" id="cd05233">
    <property type="entry name" value="SDR_c"/>
    <property type="match status" value="1"/>
</dbReference>
<dbReference type="InterPro" id="IPR050259">
    <property type="entry name" value="SDR"/>
</dbReference>